<keyword evidence="4" id="KW-1185">Reference proteome</keyword>
<evidence type="ECO:0000256" key="1">
    <source>
        <dbReference type="SAM" id="MobiDB-lite"/>
    </source>
</evidence>
<comment type="caution">
    <text evidence="3">The sequence shown here is derived from an EMBL/GenBank/DDBJ whole genome shotgun (WGS) entry which is preliminary data.</text>
</comment>
<evidence type="ECO:0000259" key="2">
    <source>
        <dbReference type="PROSITE" id="PS50943"/>
    </source>
</evidence>
<organism evidence="3 4">
    <name type="scientific">Actinoallomurus acaciae</name>
    <dbReference type="NCBI Taxonomy" id="502577"/>
    <lineage>
        <taxon>Bacteria</taxon>
        <taxon>Bacillati</taxon>
        <taxon>Actinomycetota</taxon>
        <taxon>Actinomycetes</taxon>
        <taxon>Streptosporangiales</taxon>
        <taxon>Thermomonosporaceae</taxon>
        <taxon>Actinoallomurus</taxon>
    </lineage>
</organism>
<dbReference type="Gene3D" id="3.30.450.180">
    <property type="match status" value="1"/>
</dbReference>
<gene>
    <name evidence="3" type="ORF">ACFFNX_12815</name>
</gene>
<dbReference type="RefSeq" id="WP_378199987.1">
    <property type="nucleotide sequence ID" value="NZ_JBHLZP010000073.1"/>
</dbReference>
<dbReference type="InterPro" id="IPR041413">
    <property type="entry name" value="MLTR_LBD"/>
</dbReference>
<dbReference type="PROSITE" id="PS50943">
    <property type="entry name" value="HTH_CROC1"/>
    <property type="match status" value="1"/>
</dbReference>
<evidence type="ECO:0000313" key="3">
    <source>
        <dbReference type="EMBL" id="MFB9833070.1"/>
    </source>
</evidence>
<dbReference type="Pfam" id="PF13560">
    <property type="entry name" value="HTH_31"/>
    <property type="match status" value="1"/>
</dbReference>
<dbReference type="EMBL" id="JBHLZP010000073">
    <property type="protein sequence ID" value="MFB9833070.1"/>
    <property type="molecule type" value="Genomic_DNA"/>
</dbReference>
<accession>A0ABV5YDF3</accession>
<dbReference type="InterPro" id="IPR001387">
    <property type="entry name" value="Cro/C1-type_HTH"/>
</dbReference>
<proteinExistence type="predicted"/>
<dbReference type="SUPFAM" id="SSF47413">
    <property type="entry name" value="lambda repressor-like DNA-binding domains"/>
    <property type="match status" value="1"/>
</dbReference>
<dbReference type="Pfam" id="PF17765">
    <property type="entry name" value="MLTR_LBD"/>
    <property type="match status" value="1"/>
</dbReference>
<dbReference type="PANTHER" id="PTHR35010">
    <property type="entry name" value="BLL4672 PROTEIN-RELATED"/>
    <property type="match status" value="1"/>
</dbReference>
<feature type="domain" description="HTH cro/C1-type" evidence="2">
    <location>
        <begin position="32"/>
        <end position="79"/>
    </location>
</feature>
<dbReference type="CDD" id="cd00093">
    <property type="entry name" value="HTH_XRE"/>
    <property type="match status" value="1"/>
</dbReference>
<dbReference type="InterPro" id="IPR010982">
    <property type="entry name" value="Lambda_DNA-bd_dom_sf"/>
</dbReference>
<name>A0ABV5YDF3_9ACTN</name>
<feature type="compositionally biased region" description="Polar residues" evidence="1">
    <location>
        <begin position="266"/>
        <end position="286"/>
    </location>
</feature>
<sequence length="286" mass="31643">MNLVGEYLRARRELIRPEDVGLPDNGHRRVPGLRRDELAMLAGISTEYYTRLEQGRDRRPSPQVLDALAHALGLDEDATAHLRALGTPEEPRRRRPARVRPGVQPLLDAWHTTPAYVQGPLQDVLAANRLAVMLSPIFTPGNNILRSVLLDPAIQELLPGWQNRVGSLVAALRAMVGPDVDNPRLTDLVGELSIKSALFRRLWSRHDAKPHPSGGVHRLRHPIVGDLELHYEKFAVTGADGQLLVVYHAEPDSPSADALTLLGSLPEQSAPHTTDRTAPQSQRHQK</sequence>
<dbReference type="SMART" id="SM00530">
    <property type="entry name" value="HTH_XRE"/>
    <property type="match status" value="1"/>
</dbReference>
<reference evidence="3 4" key="1">
    <citation type="submission" date="2024-09" db="EMBL/GenBank/DDBJ databases">
        <authorList>
            <person name="Sun Q."/>
            <person name="Mori K."/>
        </authorList>
    </citation>
    <scope>NUCLEOTIDE SEQUENCE [LARGE SCALE GENOMIC DNA]</scope>
    <source>
        <strain evidence="3 4">TBRC 0563</strain>
    </source>
</reference>
<dbReference type="Proteomes" id="UP001589627">
    <property type="component" value="Unassembled WGS sequence"/>
</dbReference>
<protein>
    <submittedName>
        <fullName evidence="3">Helix-turn-helix transcriptional regulator</fullName>
    </submittedName>
</protein>
<evidence type="ECO:0000313" key="4">
    <source>
        <dbReference type="Proteomes" id="UP001589627"/>
    </source>
</evidence>
<dbReference type="Gene3D" id="1.10.260.40">
    <property type="entry name" value="lambda repressor-like DNA-binding domains"/>
    <property type="match status" value="1"/>
</dbReference>
<dbReference type="PANTHER" id="PTHR35010:SF2">
    <property type="entry name" value="BLL4672 PROTEIN"/>
    <property type="match status" value="1"/>
</dbReference>
<feature type="region of interest" description="Disordered" evidence="1">
    <location>
        <begin position="256"/>
        <end position="286"/>
    </location>
</feature>